<dbReference type="PANTHER" id="PTHR34406">
    <property type="entry name" value="PROTEIN YCEI"/>
    <property type="match status" value="1"/>
</dbReference>
<protein>
    <submittedName>
        <fullName evidence="3">YceI family protein</fullName>
    </submittedName>
</protein>
<organism evidence="3 4">
    <name type="scientific">Ferruginibacter yonginensis</name>
    <dbReference type="NCBI Taxonomy" id="1310416"/>
    <lineage>
        <taxon>Bacteria</taxon>
        <taxon>Pseudomonadati</taxon>
        <taxon>Bacteroidota</taxon>
        <taxon>Chitinophagia</taxon>
        <taxon>Chitinophagales</taxon>
        <taxon>Chitinophagaceae</taxon>
        <taxon>Ferruginibacter</taxon>
    </lineage>
</organism>
<reference evidence="4" key="1">
    <citation type="journal article" date="2019" name="Int. J. Syst. Evol. Microbiol.">
        <title>The Global Catalogue of Microorganisms (GCM) 10K type strain sequencing project: providing services to taxonomists for standard genome sequencing and annotation.</title>
        <authorList>
            <consortium name="The Broad Institute Genomics Platform"/>
            <consortium name="The Broad Institute Genome Sequencing Center for Infectious Disease"/>
            <person name="Wu L."/>
            <person name="Ma J."/>
        </authorList>
    </citation>
    <scope>NUCLEOTIDE SEQUENCE [LARGE SCALE GENOMIC DNA]</scope>
    <source>
        <strain evidence="4">CECT 8289</strain>
    </source>
</reference>
<feature type="domain" description="Lipid/polyisoprenoid-binding YceI-like" evidence="2">
    <location>
        <begin position="188"/>
        <end position="351"/>
    </location>
</feature>
<proteinExistence type="predicted"/>
<dbReference type="Gene3D" id="2.40.128.110">
    <property type="entry name" value="Lipid/polyisoprenoid-binding, YceI-like"/>
    <property type="match status" value="1"/>
</dbReference>
<dbReference type="PANTHER" id="PTHR34406:SF1">
    <property type="entry name" value="PROTEIN YCEI"/>
    <property type="match status" value="1"/>
</dbReference>
<comment type="caution">
    <text evidence="3">The sequence shown here is derived from an EMBL/GenBank/DDBJ whole genome shotgun (WGS) entry which is preliminary data.</text>
</comment>
<dbReference type="EMBL" id="JBHSCZ010000001">
    <property type="protein sequence ID" value="MFC4262533.1"/>
    <property type="molecule type" value="Genomic_DNA"/>
</dbReference>
<dbReference type="SUPFAM" id="SSF101874">
    <property type="entry name" value="YceI-like"/>
    <property type="match status" value="1"/>
</dbReference>
<gene>
    <name evidence="3" type="ORF">ACFOWM_06575</name>
</gene>
<evidence type="ECO:0000313" key="3">
    <source>
        <dbReference type="EMBL" id="MFC4262533.1"/>
    </source>
</evidence>
<dbReference type="InterPro" id="IPR007372">
    <property type="entry name" value="Lipid/polyisoprenoid-bd_YceI"/>
</dbReference>
<name>A0ABV8QRQ1_9BACT</name>
<dbReference type="InterPro" id="IPR036761">
    <property type="entry name" value="TTHA0802/YceI-like_sf"/>
</dbReference>
<keyword evidence="1" id="KW-0732">Signal</keyword>
<dbReference type="Pfam" id="PF04264">
    <property type="entry name" value="YceI"/>
    <property type="match status" value="1"/>
</dbReference>
<keyword evidence="4" id="KW-1185">Reference proteome</keyword>
<dbReference type="Proteomes" id="UP001595907">
    <property type="component" value="Unassembled WGS sequence"/>
</dbReference>
<dbReference type="RefSeq" id="WP_379708039.1">
    <property type="nucleotide sequence ID" value="NZ_JBHSCZ010000001.1"/>
</dbReference>
<accession>A0ABV8QRQ1</accession>
<evidence type="ECO:0000313" key="4">
    <source>
        <dbReference type="Proteomes" id="UP001595907"/>
    </source>
</evidence>
<feature type="chain" id="PRO_5046791733" evidence="1">
    <location>
        <begin position="20"/>
        <end position="353"/>
    </location>
</feature>
<evidence type="ECO:0000256" key="1">
    <source>
        <dbReference type="SAM" id="SignalP"/>
    </source>
</evidence>
<dbReference type="SMART" id="SM00867">
    <property type="entry name" value="YceI"/>
    <property type="match status" value="1"/>
</dbReference>
<sequence>MKHLLLMLAIFGFTTTVCNQQQKTTPTVATNSNPFNLDFEGGKKADNRLFPDKLRGLPQTIIAAHYPNPVSATYEDSMYVWKHNITITTNEDVQIIEYGSFVYTDSGWYLRVSLTPKDFETSFNCKNAFLKKGVVYTDNNDWRRGPQLIAGDAMWYFIGKNSKGALVKGIAPIETEATLVTKPAITTIAKISKATINWTGYGEVGGYSLTGTLPLKGSTIEVDSNKITFANIIFNMKGIAHENEQLVSHLKGEDFFDVNKFATAQFVTEKIIYKNENTLELTGKLTIKGIVKTISFTCQQQKIKDGLKINGTIKVDRTIFGIKYNSSSFFGNLGDQAIKNEFDVAVELMVSIS</sequence>
<feature type="signal peptide" evidence="1">
    <location>
        <begin position="1"/>
        <end position="19"/>
    </location>
</feature>
<evidence type="ECO:0000259" key="2">
    <source>
        <dbReference type="SMART" id="SM00867"/>
    </source>
</evidence>